<organism evidence="3 4">
    <name type="scientific">Lophium mytilinum</name>
    <dbReference type="NCBI Taxonomy" id="390894"/>
    <lineage>
        <taxon>Eukaryota</taxon>
        <taxon>Fungi</taxon>
        <taxon>Dikarya</taxon>
        <taxon>Ascomycota</taxon>
        <taxon>Pezizomycotina</taxon>
        <taxon>Dothideomycetes</taxon>
        <taxon>Pleosporomycetidae</taxon>
        <taxon>Mytilinidiales</taxon>
        <taxon>Mytilinidiaceae</taxon>
        <taxon>Lophium</taxon>
    </lineage>
</organism>
<feature type="signal peptide" evidence="2">
    <location>
        <begin position="1"/>
        <end position="21"/>
    </location>
</feature>
<protein>
    <recommendedName>
        <fullName evidence="5">Fungal N-terminal domain-containing protein</fullName>
    </recommendedName>
</protein>
<dbReference type="OrthoDB" id="5431013at2759"/>
<feature type="region of interest" description="Disordered" evidence="1">
    <location>
        <begin position="281"/>
        <end position="399"/>
    </location>
</feature>
<keyword evidence="4" id="KW-1185">Reference proteome</keyword>
<feature type="compositionally biased region" description="Polar residues" evidence="1">
    <location>
        <begin position="619"/>
        <end position="651"/>
    </location>
</feature>
<feature type="compositionally biased region" description="Pro residues" evidence="1">
    <location>
        <begin position="329"/>
        <end position="343"/>
    </location>
</feature>
<evidence type="ECO:0000256" key="1">
    <source>
        <dbReference type="SAM" id="MobiDB-lite"/>
    </source>
</evidence>
<feature type="region of interest" description="Disordered" evidence="1">
    <location>
        <begin position="520"/>
        <end position="679"/>
    </location>
</feature>
<name>A0A6A6R4Y4_9PEZI</name>
<dbReference type="Proteomes" id="UP000799750">
    <property type="component" value="Unassembled WGS sequence"/>
</dbReference>
<feature type="compositionally biased region" description="Low complexity" evidence="1">
    <location>
        <begin position="358"/>
        <end position="368"/>
    </location>
</feature>
<reference evidence="3" key="1">
    <citation type="journal article" date="2020" name="Stud. Mycol.">
        <title>101 Dothideomycetes genomes: a test case for predicting lifestyles and emergence of pathogens.</title>
        <authorList>
            <person name="Haridas S."/>
            <person name="Albert R."/>
            <person name="Binder M."/>
            <person name="Bloem J."/>
            <person name="Labutti K."/>
            <person name="Salamov A."/>
            <person name="Andreopoulos B."/>
            <person name="Baker S."/>
            <person name="Barry K."/>
            <person name="Bills G."/>
            <person name="Bluhm B."/>
            <person name="Cannon C."/>
            <person name="Castanera R."/>
            <person name="Culley D."/>
            <person name="Daum C."/>
            <person name="Ezra D."/>
            <person name="Gonzalez J."/>
            <person name="Henrissat B."/>
            <person name="Kuo A."/>
            <person name="Liang C."/>
            <person name="Lipzen A."/>
            <person name="Lutzoni F."/>
            <person name="Magnuson J."/>
            <person name="Mondo S."/>
            <person name="Nolan M."/>
            <person name="Ohm R."/>
            <person name="Pangilinan J."/>
            <person name="Park H.-J."/>
            <person name="Ramirez L."/>
            <person name="Alfaro M."/>
            <person name="Sun H."/>
            <person name="Tritt A."/>
            <person name="Yoshinaga Y."/>
            <person name="Zwiers L.-H."/>
            <person name="Turgeon B."/>
            <person name="Goodwin S."/>
            <person name="Spatafora J."/>
            <person name="Crous P."/>
            <person name="Grigoriev I."/>
        </authorList>
    </citation>
    <scope>NUCLEOTIDE SEQUENCE</scope>
    <source>
        <strain evidence="3">CBS 269.34</strain>
    </source>
</reference>
<feature type="compositionally biased region" description="Basic and acidic residues" evidence="1">
    <location>
        <begin position="281"/>
        <end position="299"/>
    </location>
</feature>
<feature type="compositionally biased region" description="Basic residues" evidence="1">
    <location>
        <begin position="522"/>
        <end position="533"/>
    </location>
</feature>
<feature type="chain" id="PRO_5025376888" description="Fungal N-terminal domain-containing protein" evidence="2">
    <location>
        <begin position="22"/>
        <end position="700"/>
    </location>
</feature>
<evidence type="ECO:0000256" key="2">
    <source>
        <dbReference type="SAM" id="SignalP"/>
    </source>
</evidence>
<evidence type="ECO:0008006" key="5">
    <source>
        <dbReference type="Google" id="ProtNLM"/>
    </source>
</evidence>
<keyword evidence="2" id="KW-0732">Signal</keyword>
<gene>
    <name evidence="3" type="ORF">BU16DRAFT_558118</name>
</gene>
<dbReference type="AlphaFoldDB" id="A0A6A6R4Y4"/>
<accession>A0A6A6R4Y4</accession>
<feature type="compositionally biased region" description="Polar residues" evidence="1">
    <location>
        <begin position="369"/>
        <end position="381"/>
    </location>
</feature>
<evidence type="ECO:0000313" key="4">
    <source>
        <dbReference type="Proteomes" id="UP000799750"/>
    </source>
</evidence>
<sequence length="700" mass="78358">MAEITSTIFHISLLGSRLSLALYRVGAVSIVPKDINRIASNVSLFSLKLKEIGASLQEDDYMPSLTAFETVQEVLDQCQNIFREIEALVPVNQLHEKREDDLTSSEPIRALKWSLTSKARVDYLLGHLKSLTLSLSVMLQTWYTAKIIQWTRTHTTISPARMDESIQNEKLRMEVLIIEQQISLSSVSRLYDELRRSEAFSSPRLLENSDASNSIIVVEKECELSATTPTSLVQYQDPSLAQIPHNDPKELAQVLCVSTEHIDHLIARWTRLQEVLEEMDRMQHEAEEQTKQQQHDRRQNQQPTVESEDSDDQLGTLPGVNRSGRSFPAPTPQRPGSIPPLFPDLPTLPMRVPDRRVSSAVPVSPPSSQYGVSPRSSGTLATSPSLLSQSSQSPRTSISSLPIRAAAAVTAKDEDESVDLKIPWRICDKRYYWEFIDGNVERSNAPLRVSAPFADRNAWTEILASWVCKEALREGGYDYTQIKTERNEEGRTKLETAFSIPRPLTFDEVERLVERTVELYRKRQRPRSPKRRSSSSSYQHYPVQPRISSAADRTPRSIPPPIQTYPPSLDRATTFPGPNPNYNPFPYNPASPNMQHPSYPAPYAPQYSQAPLTPRSAHQRTSFSNTSPRTSMHNHPSYSTSHLDVSTTSDSDVPAKPKSRRSSSSSKRRPSSSGRRSIGSSAVGTLAKVGGLAVLLDGIV</sequence>
<evidence type="ECO:0000313" key="3">
    <source>
        <dbReference type="EMBL" id="KAF2499825.1"/>
    </source>
</evidence>
<feature type="compositionally biased region" description="Pro residues" evidence="1">
    <location>
        <begin position="577"/>
        <end position="589"/>
    </location>
</feature>
<proteinExistence type="predicted"/>
<feature type="compositionally biased region" description="Low complexity" evidence="1">
    <location>
        <begin position="382"/>
        <end position="399"/>
    </location>
</feature>
<feature type="compositionally biased region" description="Basic residues" evidence="1">
    <location>
        <begin position="657"/>
        <end position="670"/>
    </location>
</feature>
<dbReference type="EMBL" id="MU004184">
    <property type="protein sequence ID" value="KAF2499825.1"/>
    <property type="molecule type" value="Genomic_DNA"/>
</dbReference>